<feature type="binding site" evidence="1">
    <location>
        <position position="41"/>
    </location>
    <ligand>
        <name>Zn(2+)</name>
        <dbReference type="ChEBI" id="CHEBI:29105"/>
    </ligand>
</feature>
<sequence>MKKIDKGISFVTQNLKMFRCLVDNEPYDHMEEHTLVCPHGHRLDLNKKGSLYFLNKAVNTEYDDSMLASRRKVLTAGLFDGIVQAVYEELPSHPQRILDVGTGEGTPLKRLLDLRKQADTAIGFDISKAGVNLATQLESDAFFAVADLANLPFTDASFDSIVEFFSPSAYGEFKRVLAPGGTLVKIVPASGYLHELREMLYPVDSPKHTYQNDKVVQRFMENYPTATQREISYKWDIPSDLYVDLLHMTPLHWGARPETQAMAENTPLKQVTVNVVVMTYQH</sequence>
<dbReference type="CDD" id="cd02440">
    <property type="entry name" value="AdoMet_MTases"/>
    <property type="match status" value="1"/>
</dbReference>
<dbReference type="InterPro" id="IPR016718">
    <property type="entry name" value="rRNA_m1G-MeTrfase_A_prd"/>
</dbReference>
<keyword evidence="5" id="KW-1185">Reference proteome</keyword>
<dbReference type="EMBL" id="FMAO01000008">
    <property type="protein sequence ID" value="SCC00619.1"/>
    <property type="molecule type" value="Genomic_DNA"/>
</dbReference>
<keyword evidence="1" id="KW-0479">Metal-binding</keyword>
<feature type="binding site" evidence="1">
    <location>
        <position position="37"/>
    </location>
    <ligand>
        <name>Zn(2+)</name>
        <dbReference type="ChEBI" id="CHEBI:29105"/>
    </ligand>
</feature>
<evidence type="ECO:0000313" key="5">
    <source>
        <dbReference type="Proteomes" id="UP000199268"/>
    </source>
</evidence>
<dbReference type="GO" id="GO:0032259">
    <property type="term" value="P:methylation"/>
    <property type="evidence" value="ECO:0007669"/>
    <property type="project" value="UniProtKB-KW"/>
</dbReference>
<feature type="binding site" evidence="2">
    <location>
        <begin position="104"/>
        <end position="105"/>
    </location>
    <ligand>
        <name>S-adenosyl-L-methionine</name>
        <dbReference type="ChEBI" id="CHEBI:59789"/>
    </ligand>
</feature>
<keyword evidence="1" id="KW-0862">Zinc</keyword>
<accession>A0A1C4B1C4</accession>
<keyword evidence="4" id="KW-0489">Methyltransferase</keyword>
<feature type="binding site" evidence="2">
    <location>
        <position position="79"/>
    </location>
    <ligand>
        <name>S-adenosyl-L-methionine</name>
        <dbReference type="ChEBI" id="CHEBI:59789"/>
    </ligand>
</feature>
<dbReference type="Gene3D" id="3.40.50.150">
    <property type="entry name" value="Vaccinia Virus protein VP39"/>
    <property type="match status" value="1"/>
</dbReference>
<dbReference type="InterPro" id="IPR025714">
    <property type="entry name" value="Methyltranfer_dom"/>
</dbReference>
<evidence type="ECO:0000259" key="3">
    <source>
        <dbReference type="Pfam" id="PF13847"/>
    </source>
</evidence>
<dbReference type="Proteomes" id="UP000199268">
    <property type="component" value="Unassembled WGS sequence"/>
</dbReference>
<dbReference type="PANTHER" id="PTHR43591">
    <property type="entry name" value="METHYLTRANSFERASE"/>
    <property type="match status" value="1"/>
</dbReference>
<dbReference type="AlphaFoldDB" id="A0A1C4B1C4"/>
<dbReference type="PANTHER" id="PTHR43591:SF110">
    <property type="entry name" value="RHODANESE DOMAIN-CONTAINING PROTEIN"/>
    <property type="match status" value="1"/>
</dbReference>
<dbReference type="PIRSF" id="PIRSF018249">
    <property type="entry name" value="MyrA_prd"/>
    <property type="match status" value="1"/>
</dbReference>
<feature type="binding site" evidence="2">
    <location>
        <position position="192"/>
    </location>
    <ligand>
        <name>S-adenosyl-L-methionine</name>
        <dbReference type="ChEBI" id="CHEBI:59789"/>
    </ligand>
</feature>
<dbReference type="Pfam" id="PF13847">
    <property type="entry name" value="Methyltransf_31"/>
    <property type="match status" value="1"/>
</dbReference>
<dbReference type="OrthoDB" id="5522265at2"/>
<evidence type="ECO:0000256" key="1">
    <source>
        <dbReference type="PIRSR" id="PIRSR018249-1"/>
    </source>
</evidence>
<dbReference type="RefSeq" id="WP_092462903.1">
    <property type="nucleotide sequence ID" value="NZ_BJEE01000001.1"/>
</dbReference>
<gene>
    <name evidence="4" type="ORF">GA0061074_10833</name>
</gene>
<evidence type="ECO:0000313" key="4">
    <source>
        <dbReference type="EMBL" id="SCC00619.1"/>
    </source>
</evidence>
<keyword evidence="2" id="KW-0949">S-adenosyl-L-methionine</keyword>
<protein>
    <submittedName>
        <fullName evidence="4">23S rRNA (Guanine745-N1)-methyltransferase</fullName>
    </submittedName>
</protein>
<dbReference type="STRING" id="1505725.GA0061074_10833"/>
<feature type="domain" description="Methyltransferase" evidence="3">
    <location>
        <begin position="96"/>
        <end position="187"/>
    </location>
</feature>
<dbReference type="SUPFAM" id="SSF53335">
    <property type="entry name" value="S-adenosyl-L-methionine-dependent methyltransferases"/>
    <property type="match status" value="1"/>
</dbReference>
<keyword evidence="4" id="KW-0808">Transferase</keyword>
<reference evidence="5" key="1">
    <citation type="submission" date="2016-08" db="EMBL/GenBank/DDBJ databases">
        <authorList>
            <person name="Varghese N."/>
            <person name="Submissions Spin"/>
        </authorList>
    </citation>
    <scope>NUCLEOTIDE SEQUENCE [LARGE SCALE GENOMIC DNA]</scope>
    <source>
        <strain evidence="5">R-53094</strain>
    </source>
</reference>
<proteinExistence type="predicted"/>
<dbReference type="GO" id="GO:0046872">
    <property type="term" value="F:metal ion binding"/>
    <property type="evidence" value="ECO:0007669"/>
    <property type="project" value="UniProtKB-KW"/>
</dbReference>
<name>A0A1C4B1C4_9LACO</name>
<organism evidence="4 5">
    <name type="scientific">Weissella bombi</name>
    <dbReference type="NCBI Taxonomy" id="1505725"/>
    <lineage>
        <taxon>Bacteria</taxon>
        <taxon>Bacillati</taxon>
        <taxon>Bacillota</taxon>
        <taxon>Bacilli</taxon>
        <taxon>Lactobacillales</taxon>
        <taxon>Lactobacillaceae</taxon>
        <taxon>Weissella</taxon>
    </lineage>
</organism>
<dbReference type="InterPro" id="IPR029063">
    <property type="entry name" value="SAM-dependent_MTases_sf"/>
</dbReference>
<dbReference type="GO" id="GO:0008168">
    <property type="term" value="F:methyltransferase activity"/>
    <property type="evidence" value="ECO:0007669"/>
    <property type="project" value="UniProtKB-KW"/>
</dbReference>
<evidence type="ECO:0000256" key="2">
    <source>
        <dbReference type="PIRSR" id="PIRSR018249-2"/>
    </source>
</evidence>